<feature type="transmembrane region" description="Helical" evidence="1">
    <location>
        <begin position="80"/>
        <end position="100"/>
    </location>
</feature>
<evidence type="ECO:0000313" key="2">
    <source>
        <dbReference type="EMBL" id="KRH75703.1"/>
    </source>
</evidence>
<dbReference type="PaxDb" id="3847-GLYMA01G24945.1"/>
<dbReference type="HOGENOM" id="CLU_2296714_0_0_1"/>
<organism evidence="2">
    <name type="scientific">Glycine max</name>
    <name type="common">Soybean</name>
    <name type="synonym">Glycine hispida</name>
    <dbReference type="NCBI Taxonomy" id="3847"/>
    <lineage>
        <taxon>Eukaryota</taxon>
        <taxon>Viridiplantae</taxon>
        <taxon>Streptophyta</taxon>
        <taxon>Embryophyta</taxon>
        <taxon>Tracheophyta</taxon>
        <taxon>Spermatophyta</taxon>
        <taxon>Magnoliopsida</taxon>
        <taxon>eudicotyledons</taxon>
        <taxon>Gunneridae</taxon>
        <taxon>Pentapetalae</taxon>
        <taxon>rosids</taxon>
        <taxon>fabids</taxon>
        <taxon>Fabales</taxon>
        <taxon>Fabaceae</taxon>
        <taxon>Papilionoideae</taxon>
        <taxon>50 kb inversion clade</taxon>
        <taxon>NPAAA clade</taxon>
        <taxon>indigoferoid/millettioid clade</taxon>
        <taxon>Phaseoleae</taxon>
        <taxon>Glycine</taxon>
        <taxon>Glycine subgen. Soja</taxon>
    </lineage>
</organism>
<dbReference type="EMBL" id="CM000834">
    <property type="protein sequence ID" value="KRH75703.1"/>
    <property type="molecule type" value="Genomic_DNA"/>
</dbReference>
<gene>
    <name evidence="2" type="ORF">GLYMA_01G102700</name>
</gene>
<evidence type="ECO:0000256" key="1">
    <source>
        <dbReference type="SAM" id="Phobius"/>
    </source>
</evidence>
<dbReference type="Proteomes" id="UP000008827">
    <property type="component" value="Chromosome 1"/>
</dbReference>
<dbReference type="EnsemblPlants" id="KRH75703">
    <property type="protein sequence ID" value="KRH75703"/>
    <property type="gene ID" value="GLYMA_01G102700"/>
</dbReference>
<protein>
    <submittedName>
        <fullName evidence="2 3">Uncharacterized protein</fullName>
    </submittedName>
</protein>
<evidence type="ECO:0000313" key="3">
    <source>
        <dbReference type="EnsemblPlants" id="KRH75703"/>
    </source>
</evidence>
<proteinExistence type="predicted"/>
<keyword evidence="4" id="KW-1185">Reference proteome</keyword>
<dbReference type="Gramene" id="KRH75703">
    <property type="protein sequence ID" value="KRH75703"/>
    <property type="gene ID" value="GLYMA_01G102700"/>
</dbReference>
<keyword evidence="1" id="KW-0812">Transmembrane</keyword>
<name>K7K303_SOYBN</name>
<keyword evidence="1" id="KW-1133">Transmembrane helix</keyword>
<reference evidence="2" key="3">
    <citation type="submission" date="2018-07" db="EMBL/GenBank/DDBJ databases">
        <title>WGS assembly of Glycine max.</title>
        <authorList>
            <person name="Schmutz J."/>
            <person name="Cannon S."/>
            <person name="Schlueter J."/>
            <person name="Ma J."/>
            <person name="Mitros T."/>
            <person name="Nelson W."/>
            <person name="Hyten D."/>
            <person name="Song Q."/>
            <person name="Thelen J."/>
            <person name="Cheng J."/>
            <person name="Xu D."/>
            <person name="Hellsten U."/>
            <person name="May G."/>
            <person name="Yu Y."/>
            <person name="Sakurai T."/>
            <person name="Umezawa T."/>
            <person name="Bhattacharyya M."/>
            <person name="Sandhu D."/>
            <person name="Valliyodan B."/>
            <person name="Lindquist E."/>
            <person name="Peto M."/>
            <person name="Grant D."/>
            <person name="Shu S."/>
            <person name="Goodstein D."/>
            <person name="Barry K."/>
            <person name="Futrell-Griggs M."/>
            <person name="Abernathy B."/>
            <person name="Du J."/>
            <person name="Tian Z."/>
            <person name="Zhu L."/>
            <person name="Gill N."/>
            <person name="Joshi T."/>
            <person name="Libault M."/>
            <person name="Sethuraman A."/>
            <person name="Zhang X."/>
            <person name="Shinozaki K."/>
            <person name="Nguyen H."/>
            <person name="Wing R."/>
            <person name="Cregan P."/>
            <person name="Specht J."/>
            <person name="Grimwood J."/>
            <person name="Rokhsar D."/>
            <person name="Stacey G."/>
            <person name="Shoemaker R."/>
            <person name="Jackson S."/>
        </authorList>
    </citation>
    <scope>NUCLEOTIDE SEQUENCE</scope>
    <source>
        <tissue evidence="2">Callus</tissue>
    </source>
</reference>
<keyword evidence="1" id="KW-0472">Membrane</keyword>
<evidence type="ECO:0000313" key="4">
    <source>
        <dbReference type="Proteomes" id="UP000008827"/>
    </source>
</evidence>
<dbReference type="InParanoid" id="K7K303"/>
<accession>K7K303</accession>
<dbReference type="AlphaFoldDB" id="K7K303"/>
<reference evidence="2 3" key="1">
    <citation type="journal article" date="2010" name="Nature">
        <title>Genome sequence of the palaeopolyploid soybean.</title>
        <authorList>
            <person name="Schmutz J."/>
            <person name="Cannon S.B."/>
            <person name="Schlueter J."/>
            <person name="Ma J."/>
            <person name="Mitros T."/>
            <person name="Nelson W."/>
            <person name="Hyten D.L."/>
            <person name="Song Q."/>
            <person name="Thelen J.J."/>
            <person name="Cheng J."/>
            <person name="Xu D."/>
            <person name="Hellsten U."/>
            <person name="May G.D."/>
            <person name="Yu Y."/>
            <person name="Sakurai T."/>
            <person name="Umezawa T."/>
            <person name="Bhattacharyya M.K."/>
            <person name="Sandhu D."/>
            <person name="Valliyodan B."/>
            <person name="Lindquist E."/>
            <person name="Peto M."/>
            <person name="Grant D."/>
            <person name="Shu S."/>
            <person name="Goodstein D."/>
            <person name="Barry K."/>
            <person name="Futrell-Griggs M."/>
            <person name="Abernathy B."/>
            <person name="Du J."/>
            <person name="Tian Z."/>
            <person name="Zhu L."/>
            <person name="Gill N."/>
            <person name="Joshi T."/>
            <person name="Libault M."/>
            <person name="Sethuraman A."/>
            <person name="Zhang X.-C."/>
            <person name="Shinozaki K."/>
            <person name="Nguyen H.T."/>
            <person name="Wing R.A."/>
            <person name="Cregan P."/>
            <person name="Specht J."/>
            <person name="Grimwood J."/>
            <person name="Rokhsar D."/>
            <person name="Stacey G."/>
            <person name="Shoemaker R.C."/>
            <person name="Jackson S.A."/>
        </authorList>
    </citation>
    <scope>NUCLEOTIDE SEQUENCE [LARGE SCALE GENOMIC DNA]</scope>
    <source>
        <strain evidence="3">cv. Williams 82</strain>
        <tissue evidence="2">Callus</tissue>
    </source>
</reference>
<sequence length="101" mass="11175">MCASSLLLPLLQGPPRSLDHQEGLLPLDLTTTVRDNTVKESCLSNRMCRSSPIIQATHHKRSLHIGFGDESDVAMMESGFVRGQGLLGFCVPLLLFFFFLN</sequence>
<reference evidence="3" key="2">
    <citation type="submission" date="2018-02" db="UniProtKB">
        <authorList>
            <consortium name="EnsemblPlants"/>
        </authorList>
    </citation>
    <scope>IDENTIFICATION</scope>
    <source>
        <strain evidence="3">Williams 82</strain>
    </source>
</reference>